<evidence type="ECO:0000313" key="2">
    <source>
        <dbReference type="EMBL" id="KAH7042805.1"/>
    </source>
</evidence>
<evidence type="ECO:0000313" key="3">
    <source>
        <dbReference type="Proteomes" id="UP000774617"/>
    </source>
</evidence>
<feature type="compositionally biased region" description="Low complexity" evidence="1">
    <location>
        <begin position="21"/>
        <end position="36"/>
    </location>
</feature>
<feature type="region of interest" description="Disordered" evidence="1">
    <location>
        <begin position="21"/>
        <end position="65"/>
    </location>
</feature>
<gene>
    <name evidence="2" type="ORF">B0J12DRAFT_702190</name>
</gene>
<dbReference type="Proteomes" id="UP000774617">
    <property type="component" value="Unassembled WGS sequence"/>
</dbReference>
<sequence>MRPATSAIGRLVRLRLGASLARRPAAADPRPTASAAFSARAPLRAGQRSDPKHGSESSANPDYPPFSFEALGVSKNMKMLIIGLLSVFGTIETWFWCKAIWRWWKGESKAEAAE</sequence>
<protein>
    <submittedName>
        <fullName evidence="2">Uncharacterized protein</fullName>
    </submittedName>
</protein>
<accession>A0ABQ8G2L2</accession>
<comment type="caution">
    <text evidence="2">The sequence shown here is derived from an EMBL/GenBank/DDBJ whole genome shotgun (WGS) entry which is preliminary data.</text>
</comment>
<proteinExistence type="predicted"/>
<dbReference type="EMBL" id="JAGTJR010000024">
    <property type="protein sequence ID" value="KAH7042805.1"/>
    <property type="molecule type" value="Genomic_DNA"/>
</dbReference>
<reference evidence="2 3" key="1">
    <citation type="journal article" date="2021" name="Nat. Commun.">
        <title>Genetic determinants of endophytism in the Arabidopsis root mycobiome.</title>
        <authorList>
            <person name="Mesny F."/>
            <person name="Miyauchi S."/>
            <person name="Thiergart T."/>
            <person name="Pickel B."/>
            <person name="Atanasova L."/>
            <person name="Karlsson M."/>
            <person name="Huettel B."/>
            <person name="Barry K.W."/>
            <person name="Haridas S."/>
            <person name="Chen C."/>
            <person name="Bauer D."/>
            <person name="Andreopoulos W."/>
            <person name="Pangilinan J."/>
            <person name="LaButti K."/>
            <person name="Riley R."/>
            <person name="Lipzen A."/>
            <person name="Clum A."/>
            <person name="Drula E."/>
            <person name="Henrissat B."/>
            <person name="Kohler A."/>
            <person name="Grigoriev I.V."/>
            <person name="Martin F.M."/>
            <person name="Hacquard S."/>
        </authorList>
    </citation>
    <scope>NUCLEOTIDE SEQUENCE [LARGE SCALE GENOMIC DNA]</scope>
    <source>
        <strain evidence="2 3">MPI-SDFR-AT-0080</strain>
    </source>
</reference>
<keyword evidence="3" id="KW-1185">Reference proteome</keyword>
<organism evidence="2 3">
    <name type="scientific">Macrophomina phaseolina</name>
    <dbReference type="NCBI Taxonomy" id="35725"/>
    <lineage>
        <taxon>Eukaryota</taxon>
        <taxon>Fungi</taxon>
        <taxon>Dikarya</taxon>
        <taxon>Ascomycota</taxon>
        <taxon>Pezizomycotina</taxon>
        <taxon>Dothideomycetes</taxon>
        <taxon>Dothideomycetes incertae sedis</taxon>
        <taxon>Botryosphaeriales</taxon>
        <taxon>Botryosphaeriaceae</taxon>
        <taxon>Macrophomina</taxon>
    </lineage>
</organism>
<name>A0ABQ8G2L2_9PEZI</name>
<evidence type="ECO:0000256" key="1">
    <source>
        <dbReference type="SAM" id="MobiDB-lite"/>
    </source>
</evidence>